<feature type="compositionally biased region" description="Basic and acidic residues" evidence="5">
    <location>
        <begin position="17"/>
        <end position="33"/>
    </location>
</feature>
<evidence type="ECO:0000259" key="6">
    <source>
        <dbReference type="PROSITE" id="PS51371"/>
    </source>
</evidence>
<dbReference type="RefSeq" id="WP_131310173.1">
    <property type="nucleotide sequence ID" value="NZ_SJFN01000020.1"/>
</dbReference>
<dbReference type="Gene3D" id="3.10.580.10">
    <property type="entry name" value="CBS-domain"/>
    <property type="match status" value="1"/>
</dbReference>
<dbReference type="InterPro" id="IPR005170">
    <property type="entry name" value="Transptr-assoc_dom"/>
</dbReference>
<sequence>MTDANTQSTGATGDGPTRTEARGETAPDRGGESWIDRLRAAVGWKPSPAALRDNLETALEDGQEGEGGGFTAEERAMIRNILRLRETRVDDIMIARAEIDGIAEDTRLDRLMLVFMETGHSRMPVYRESLDDAVGMIHIRDLMGHIAHASALTPPAAAPIGIDLARADLTRTVAEAGLVRPVLFVPGSMPATDLLARMQANRIQMALVIDEYGGVDGLVSLEDIVETVVGDIEDEHDVVEEAGIAAAGPGSWLVDARASIEEVAAAVDYDIDLEAIGLDEEVETIGGLVVSLTGRVPVVGETVEIERLPALRIEILDADARRIKRLKLTRLSAAAA</sequence>
<gene>
    <name evidence="7" type="ORF">EYW49_13820</name>
</gene>
<dbReference type="SUPFAM" id="SSF56176">
    <property type="entry name" value="FAD-binding/transporter-associated domain-like"/>
    <property type="match status" value="1"/>
</dbReference>
<dbReference type="PROSITE" id="PS51371">
    <property type="entry name" value="CBS"/>
    <property type="match status" value="2"/>
</dbReference>
<dbReference type="GO" id="GO:0005886">
    <property type="term" value="C:plasma membrane"/>
    <property type="evidence" value="ECO:0007669"/>
    <property type="project" value="TreeGrafter"/>
</dbReference>
<comment type="similarity">
    <text evidence="1">Belongs to the UPF0053 family. Hemolysin C subfamily.</text>
</comment>
<dbReference type="InterPro" id="IPR046342">
    <property type="entry name" value="CBS_dom_sf"/>
</dbReference>
<keyword evidence="3 4" id="KW-0129">CBS domain</keyword>
<dbReference type="EMBL" id="SJFN01000020">
    <property type="protein sequence ID" value="TBW36416.1"/>
    <property type="molecule type" value="Genomic_DNA"/>
</dbReference>
<accession>A0A4V2KTA7</accession>
<evidence type="ECO:0000256" key="3">
    <source>
        <dbReference type="ARBA" id="ARBA00023122"/>
    </source>
</evidence>
<dbReference type="PANTHER" id="PTHR22777:SF27">
    <property type="entry name" value="MAGNESIUM AND COBALT EFFLUX PROTEIN CORC"/>
    <property type="match status" value="1"/>
</dbReference>
<comment type="caution">
    <text evidence="7">The sequence shown here is derived from an EMBL/GenBank/DDBJ whole genome shotgun (WGS) entry which is preliminary data.</text>
</comment>
<dbReference type="InterPro" id="IPR000644">
    <property type="entry name" value="CBS_dom"/>
</dbReference>
<dbReference type="SMART" id="SM01091">
    <property type="entry name" value="CorC_HlyC"/>
    <property type="match status" value="1"/>
</dbReference>
<keyword evidence="8" id="KW-1185">Reference proteome</keyword>
<organism evidence="7 8">
    <name type="scientific">Siculibacillus lacustris</name>
    <dbReference type="NCBI Taxonomy" id="1549641"/>
    <lineage>
        <taxon>Bacteria</taxon>
        <taxon>Pseudomonadati</taxon>
        <taxon>Pseudomonadota</taxon>
        <taxon>Alphaproteobacteria</taxon>
        <taxon>Hyphomicrobiales</taxon>
        <taxon>Ancalomicrobiaceae</taxon>
        <taxon>Siculibacillus</taxon>
    </lineage>
</organism>
<protein>
    <submittedName>
        <fullName evidence="7">HlyC/CorC family transporter</fullName>
    </submittedName>
</protein>
<evidence type="ECO:0000256" key="1">
    <source>
        <dbReference type="ARBA" id="ARBA00006446"/>
    </source>
</evidence>
<dbReference type="AlphaFoldDB" id="A0A4V2KTA7"/>
<dbReference type="Proteomes" id="UP000292781">
    <property type="component" value="Unassembled WGS sequence"/>
</dbReference>
<dbReference type="InterPro" id="IPR044751">
    <property type="entry name" value="Ion_transp-like_CBS"/>
</dbReference>
<dbReference type="InterPro" id="IPR016169">
    <property type="entry name" value="FAD-bd_PCMH_sub2"/>
</dbReference>
<feature type="compositionally biased region" description="Polar residues" evidence="5">
    <location>
        <begin position="1"/>
        <end position="11"/>
    </location>
</feature>
<reference evidence="7 8" key="1">
    <citation type="submission" date="2019-02" db="EMBL/GenBank/DDBJ databases">
        <title>Siculibacillus lacustris gen. nov., sp. nov., a new rosette-forming bacterium isolated from a freshwater crater lake (Lake St. Ana, Romania).</title>
        <authorList>
            <person name="Felfoldi T."/>
            <person name="Marton Z."/>
            <person name="Szabo A."/>
            <person name="Mentes A."/>
            <person name="Boka K."/>
            <person name="Marialigeti K."/>
            <person name="Mathe I."/>
            <person name="Koncz M."/>
            <person name="Schumann P."/>
            <person name="Toth E."/>
        </authorList>
    </citation>
    <scope>NUCLEOTIDE SEQUENCE [LARGE SCALE GENOMIC DNA]</scope>
    <source>
        <strain evidence="7 8">SA-279</strain>
    </source>
</reference>
<feature type="domain" description="CBS" evidence="6">
    <location>
        <begin position="93"/>
        <end position="152"/>
    </location>
</feature>
<feature type="domain" description="CBS" evidence="6">
    <location>
        <begin position="178"/>
        <end position="238"/>
    </location>
</feature>
<evidence type="ECO:0000313" key="7">
    <source>
        <dbReference type="EMBL" id="TBW36416.1"/>
    </source>
</evidence>
<dbReference type="FunFam" id="3.10.580.10:FF:000002">
    <property type="entry name" value="Magnesium/cobalt efflux protein CorC"/>
    <property type="match status" value="1"/>
</dbReference>
<dbReference type="Pfam" id="PF00571">
    <property type="entry name" value="CBS"/>
    <property type="match status" value="2"/>
</dbReference>
<dbReference type="PANTHER" id="PTHR22777">
    <property type="entry name" value="HEMOLYSIN-RELATED"/>
    <property type="match status" value="1"/>
</dbReference>
<evidence type="ECO:0000256" key="4">
    <source>
        <dbReference type="PROSITE-ProRule" id="PRU00703"/>
    </source>
</evidence>
<name>A0A4V2KTA7_9HYPH</name>
<proteinExistence type="inferred from homology"/>
<evidence type="ECO:0000256" key="5">
    <source>
        <dbReference type="SAM" id="MobiDB-lite"/>
    </source>
</evidence>
<evidence type="ECO:0000256" key="2">
    <source>
        <dbReference type="ARBA" id="ARBA00022737"/>
    </source>
</evidence>
<dbReference type="SUPFAM" id="SSF54631">
    <property type="entry name" value="CBS-domain pair"/>
    <property type="match status" value="1"/>
</dbReference>
<dbReference type="CDD" id="cd04590">
    <property type="entry name" value="CBS_pair_CorC_HlyC_assoc"/>
    <property type="match status" value="1"/>
</dbReference>
<dbReference type="InterPro" id="IPR036318">
    <property type="entry name" value="FAD-bd_PCMH-like_sf"/>
</dbReference>
<dbReference type="Pfam" id="PF03471">
    <property type="entry name" value="CorC_HlyC"/>
    <property type="match status" value="1"/>
</dbReference>
<dbReference type="Gene3D" id="3.30.465.10">
    <property type="match status" value="1"/>
</dbReference>
<dbReference type="OrthoDB" id="9797674at2"/>
<evidence type="ECO:0000313" key="8">
    <source>
        <dbReference type="Proteomes" id="UP000292781"/>
    </source>
</evidence>
<keyword evidence="2" id="KW-0677">Repeat</keyword>
<feature type="region of interest" description="Disordered" evidence="5">
    <location>
        <begin position="1"/>
        <end position="33"/>
    </location>
</feature>
<dbReference type="GO" id="GO:0050660">
    <property type="term" value="F:flavin adenine dinucleotide binding"/>
    <property type="evidence" value="ECO:0007669"/>
    <property type="project" value="InterPro"/>
</dbReference>